<sequence length="333" mass="35881">MASHSRTNAPAPRNTDPDNIEPDSEEEVDQLDSEEGSTTGNSNGKPEIGGGTRTPGETLLPAVRIENIIQADGVTGNLALSKEGLFVLSIATEEFIKRLTLAGLRQANAGRRNSIAYKDMSASIHQYQELMFLKETIPITIPLSEALELRAAREQELQQDDPAMISVSGNPHPQPPNFGATKSKGKHRATNGQERANGHASTASSSRHMSEDDNYDESGMQRTSTNGSRLHWTSSQPQSSRLASAPARSSPLANGNNVISSRSGTVTPAGQIIDDYPSPPHHSHYHRPSHSQEDPATWQYTGPSSAFLQGPGAPFGRASNPGRTIYSQQNRTD</sequence>
<reference evidence="1 2" key="1">
    <citation type="journal article" date="2019" name="Nat. Ecol. Evol.">
        <title>Megaphylogeny resolves global patterns of mushroom evolution.</title>
        <authorList>
            <person name="Varga T."/>
            <person name="Krizsan K."/>
            <person name="Foldi C."/>
            <person name="Dima B."/>
            <person name="Sanchez-Garcia M."/>
            <person name="Sanchez-Ramirez S."/>
            <person name="Szollosi G.J."/>
            <person name="Szarkandi J.G."/>
            <person name="Papp V."/>
            <person name="Albert L."/>
            <person name="Andreopoulos W."/>
            <person name="Angelini C."/>
            <person name="Antonin V."/>
            <person name="Barry K.W."/>
            <person name="Bougher N.L."/>
            <person name="Buchanan P."/>
            <person name="Buyck B."/>
            <person name="Bense V."/>
            <person name="Catcheside P."/>
            <person name="Chovatia M."/>
            <person name="Cooper J."/>
            <person name="Damon W."/>
            <person name="Desjardin D."/>
            <person name="Finy P."/>
            <person name="Geml J."/>
            <person name="Haridas S."/>
            <person name="Hughes K."/>
            <person name="Justo A."/>
            <person name="Karasinski D."/>
            <person name="Kautmanova I."/>
            <person name="Kiss B."/>
            <person name="Kocsube S."/>
            <person name="Kotiranta H."/>
            <person name="LaButti K.M."/>
            <person name="Lechner B.E."/>
            <person name="Liimatainen K."/>
            <person name="Lipzen A."/>
            <person name="Lukacs Z."/>
            <person name="Mihaltcheva S."/>
            <person name="Morgado L.N."/>
            <person name="Niskanen T."/>
            <person name="Noordeloos M.E."/>
            <person name="Ohm R.A."/>
            <person name="Ortiz-Santana B."/>
            <person name="Ovrebo C."/>
            <person name="Racz N."/>
            <person name="Riley R."/>
            <person name="Savchenko A."/>
            <person name="Shiryaev A."/>
            <person name="Soop K."/>
            <person name="Spirin V."/>
            <person name="Szebenyi C."/>
            <person name="Tomsovsky M."/>
            <person name="Tulloss R.E."/>
            <person name="Uehling J."/>
            <person name="Grigoriev I.V."/>
            <person name="Vagvolgyi C."/>
            <person name="Papp T."/>
            <person name="Martin F.M."/>
            <person name="Miettinen O."/>
            <person name="Hibbett D.S."/>
            <person name="Nagy L.G."/>
        </authorList>
    </citation>
    <scope>NUCLEOTIDE SEQUENCE [LARGE SCALE GENOMIC DNA]</scope>
    <source>
        <strain evidence="1 2">NL-1719</strain>
    </source>
</reference>
<accession>A0ACD3BB62</accession>
<evidence type="ECO:0000313" key="1">
    <source>
        <dbReference type="EMBL" id="TFK74879.1"/>
    </source>
</evidence>
<evidence type="ECO:0000313" key="2">
    <source>
        <dbReference type="Proteomes" id="UP000308600"/>
    </source>
</evidence>
<keyword evidence="2" id="KW-1185">Reference proteome</keyword>
<dbReference type="EMBL" id="ML208266">
    <property type="protein sequence ID" value="TFK74879.1"/>
    <property type="molecule type" value="Genomic_DNA"/>
</dbReference>
<gene>
    <name evidence="1" type="ORF">BDN72DRAFT_637296</name>
</gene>
<dbReference type="Proteomes" id="UP000308600">
    <property type="component" value="Unassembled WGS sequence"/>
</dbReference>
<protein>
    <submittedName>
        <fullName evidence="1">Uncharacterized protein</fullName>
    </submittedName>
</protein>
<name>A0ACD3BB62_9AGAR</name>
<organism evidence="1 2">
    <name type="scientific">Pluteus cervinus</name>
    <dbReference type="NCBI Taxonomy" id="181527"/>
    <lineage>
        <taxon>Eukaryota</taxon>
        <taxon>Fungi</taxon>
        <taxon>Dikarya</taxon>
        <taxon>Basidiomycota</taxon>
        <taxon>Agaricomycotina</taxon>
        <taxon>Agaricomycetes</taxon>
        <taxon>Agaricomycetidae</taxon>
        <taxon>Agaricales</taxon>
        <taxon>Pluteineae</taxon>
        <taxon>Pluteaceae</taxon>
        <taxon>Pluteus</taxon>
    </lineage>
</organism>
<proteinExistence type="predicted"/>